<comment type="caution">
    <text evidence="1">The sequence shown here is derived from an EMBL/GenBank/DDBJ whole genome shotgun (WGS) entry which is preliminary data.</text>
</comment>
<accession>A0A444JE90</accession>
<sequence length="80" mass="9149">MRMDSPQTPRRIEFQPDVPQGHYELMNAMQRVYNIGLYYPTGHNMADRAIGSFLHAVKKNVDKKTGCLHFGVTEQALSLQ</sequence>
<feature type="non-terminal residue" evidence="1">
    <location>
        <position position="80"/>
    </location>
</feature>
<keyword evidence="2" id="KW-1185">Reference proteome</keyword>
<dbReference type="Proteomes" id="UP000288892">
    <property type="component" value="Unassembled WGS sequence"/>
</dbReference>
<dbReference type="AlphaFoldDB" id="A0A444JE90"/>
<protein>
    <submittedName>
        <fullName evidence="1">Uncharacterized protein</fullName>
    </submittedName>
</protein>
<name>A0A444JE90_9BACT</name>
<gene>
    <name evidence="1" type="ORF">VU01_11446</name>
</gene>
<organism evidence="1 2">
    <name type="scientific">Candidatus Electrothrix marina</name>
    <dbReference type="NCBI Taxonomy" id="1859130"/>
    <lineage>
        <taxon>Bacteria</taxon>
        <taxon>Pseudomonadati</taxon>
        <taxon>Thermodesulfobacteriota</taxon>
        <taxon>Desulfobulbia</taxon>
        <taxon>Desulfobulbales</taxon>
        <taxon>Desulfobulbaceae</taxon>
        <taxon>Candidatus Electrothrix</taxon>
    </lineage>
</organism>
<reference evidence="1 2" key="1">
    <citation type="submission" date="2017-01" db="EMBL/GenBank/DDBJ databases">
        <title>The cable genome- insights into the physiology and evolution of filamentous bacteria capable of sulfide oxidation via long distance electron transfer.</title>
        <authorList>
            <person name="Schreiber L."/>
            <person name="Bjerg J.T."/>
            <person name="Boggild A."/>
            <person name="Van De Vossenberg J."/>
            <person name="Meysman F."/>
            <person name="Nielsen L.P."/>
            <person name="Schramm A."/>
            <person name="Kjeldsen K.U."/>
        </authorList>
    </citation>
    <scope>NUCLEOTIDE SEQUENCE [LARGE SCALE GENOMIC DNA]</scope>
    <source>
        <strain evidence="1">A5</strain>
    </source>
</reference>
<proteinExistence type="predicted"/>
<dbReference type="EMBL" id="MTKS01000144">
    <property type="protein sequence ID" value="RWX51399.1"/>
    <property type="molecule type" value="Genomic_DNA"/>
</dbReference>
<evidence type="ECO:0000313" key="1">
    <source>
        <dbReference type="EMBL" id="RWX51399.1"/>
    </source>
</evidence>
<evidence type="ECO:0000313" key="2">
    <source>
        <dbReference type="Proteomes" id="UP000288892"/>
    </source>
</evidence>